<dbReference type="EMBL" id="JAGPXC010000011">
    <property type="protein sequence ID" value="KAH6645561.1"/>
    <property type="molecule type" value="Genomic_DNA"/>
</dbReference>
<dbReference type="AlphaFoldDB" id="A0A9P8UBM1"/>
<evidence type="ECO:0000313" key="3">
    <source>
        <dbReference type="Proteomes" id="UP000758603"/>
    </source>
</evidence>
<keyword evidence="3" id="KW-1185">Reference proteome</keyword>
<feature type="signal peptide" evidence="1">
    <location>
        <begin position="1"/>
        <end position="23"/>
    </location>
</feature>
<protein>
    <submittedName>
        <fullName evidence="2">Uncharacterized protein</fullName>
    </submittedName>
</protein>
<dbReference type="RefSeq" id="XP_045952075.1">
    <property type="nucleotide sequence ID" value="XM_046104204.1"/>
</dbReference>
<name>A0A9P8UBM1_9PEZI</name>
<keyword evidence="1" id="KW-0732">Signal</keyword>
<evidence type="ECO:0000313" key="2">
    <source>
        <dbReference type="EMBL" id="KAH6645561.1"/>
    </source>
</evidence>
<dbReference type="OrthoDB" id="9971407at2759"/>
<sequence length="256" mass="27889">MLRSIFTFTILVITGSTFPVVQETSIAVTCASNLAIPVEVSGACYYPSGNTCPTIAQKLTDDKDDGRSRGLVVQNKDIVSHTYFVYKNNCDCMPVKYITIPGNDMRFVSFSAGFQGRMTRGTESANLNGKYHLLGTWVEFSWDTDGTGWADVSLIKGCDGAVDMVALDENGAKTGFSDNVLSNAPTGSYKQKAGSGAVVIMETESRTDPAIVNKASRDWLAGKLGYAKAYIDDYHGHQDICSVNGRFHINFYKGRH</sequence>
<feature type="chain" id="PRO_5040165382" evidence="1">
    <location>
        <begin position="24"/>
        <end position="256"/>
    </location>
</feature>
<comment type="caution">
    <text evidence="2">The sequence shown here is derived from an EMBL/GenBank/DDBJ whole genome shotgun (WGS) entry which is preliminary data.</text>
</comment>
<accession>A0A9P8UBM1</accession>
<organism evidence="2 3">
    <name type="scientific">Truncatella angustata</name>
    <dbReference type="NCBI Taxonomy" id="152316"/>
    <lineage>
        <taxon>Eukaryota</taxon>
        <taxon>Fungi</taxon>
        <taxon>Dikarya</taxon>
        <taxon>Ascomycota</taxon>
        <taxon>Pezizomycotina</taxon>
        <taxon>Sordariomycetes</taxon>
        <taxon>Xylariomycetidae</taxon>
        <taxon>Amphisphaeriales</taxon>
        <taxon>Sporocadaceae</taxon>
        <taxon>Truncatella</taxon>
    </lineage>
</organism>
<proteinExistence type="predicted"/>
<reference evidence="2" key="1">
    <citation type="journal article" date="2021" name="Nat. Commun.">
        <title>Genetic determinants of endophytism in the Arabidopsis root mycobiome.</title>
        <authorList>
            <person name="Mesny F."/>
            <person name="Miyauchi S."/>
            <person name="Thiergart T."/>
            <person name="Pickel B."/>
            <person name="Atanasova L."/>
            <person name="Karlsson M."/>
            <person name="Huettel B."/>
            <person name="Barry K.W."/>
            <person name="Haridas S."/>
            <person name="Chen C."/>
            <person name="Bauer D."/>
            <person name="Andreopoulos W."/>
            <person name="Pangilinan J."/>
            <person name="LaButti K."/>
            <person name="Riley R."/>
            <person name="Lipzen A."/>
            <person name="Clum A."/>
            <person name="Drula E."/>
            <person name="Henrissat B."/>
            <person name="Kohler A."/>
            <person name="Grigoriev I.V."/>
            <person name="Martin F.M."/>
            <person name="Hacquard S."/>
        </authorList>
    </citation>
    <scope>NUCLEOTIDE SEQUENCE</scope>
    <source>
        <strain evidence="2">MPI-SDFR-AT-0073</strain>
    </source>
</reference>
<dbReference type="Proteomes" id="UP000758603">
    <property type="component" value="Unassembled WGS sequence"/>
</dbReference>
<dbReference type="GeneID" id="70133095"/>
<gene>
    <name evidence="2" type="ORF">BKA67DRAFT_585530</name>
</gene>
<evidence type="ECO:0000256" key="1">
    <source>
        <dbReference type="SAM" id="SignalP"/>
    </source>
</evidence>